<name>A0ABN3KUN6_9ACTN</name>
<feature type="region of interest" description="Disordered" evidence="1">
    <location>
        <begin position="31"/>
        <end position="73"/>
    </location>
</feature>
<reference evidence="3 4" key="1">
    <citation type="journal article" date="2019" name="Int. J. Syst. Evol. Microbiol.">
        <title>The Global Catalogue of Microorganisms (GCM) 10K type strain sequencing project: providing services to taxonomists for standard genome sequencing and annotation.</title>
        <authorList>
            <consortium name="The Broad Institute Genomics Platform"/>
            <consortium name="The Broad Institute Genome Sequencing Center for Infectious Disease"/>
            <person name="Wu L."/>
            <person name="Ma J."/>
        </authorList>
    </citation>
    <scope>NUCLEOTIDE SEQUENCE [LARGE SCALE GENOMIC DNA]</scope>
    <source>
        <strain evidence="3 4">JCM 6307</strain>
    </source>
</reference>
<evidence type="ECO:0000313" key="4">
    <source>
        <dbReference type="Proteomes" id="UP001501358"/>
    </source>
</evidence>
<dbReference type="CDD" id="cd01830">
    <property type="entry name" value="XynE_like"/>
    <property type="match status" value="1"/>
</dbReference>
<gene>
    <name evidence="3" type="ORF">GCM10010406_00750</name>
</gene>
<dbReference type="InterPro" id="IPR013830">
    <property type="entry name" value="SGNH_hydro"/>
</dbReference>
<dbReference type="Proteomes" id="UP001501358">
    <property type="component" value="Unassembled WGS sequence"/>
</dbReference>
<dbReference type="Gene3D" id="3.40.50.1110">
    <property type="entry name" value="SGNH hydrolase"/>
    <property type="match status" value="1"/>
</dbReference>
<dbReference type="EMBL" id="BAAATA010000001">
    <property type="protein sequence ID" value="GAA2469284.1"/>
    <property type="molecule type" value="Genomic_DNA"/>
</dbReference>
<evidence type="ECO:0000313" key="3">
    <source>
        <dbReference type="EMBL" id="GAA2469284.1"/>
    </source>
</evidence>
<dbReference type="InterPro" id="IPR036514">
    <property type="entry name" value="SGNH_hydro_sf"/>
</dbReference>
<accession>A0ABN3KUN6</accession>
<comment type="caution">
    <text evidence="3">The sequence shown here is derived from an EMBL/GenBank/DDBJ whole genome shotgun (WGS) entry which is preliminary data.</text>
</comment>
<dbReference type="InterPro" id="IPR053140">
    <property type="entry name" value="GDSL_Rv0518-like"/>
</dbReference>
<keyword evidence="3" id="KW-0378">Hydrolase</keyword>
<dbReference type="PANTHER" id="PTHR43784:SF2">
    <property type="entry name" value="GDSL-LIKE LIPASE_ACYLHYDROLASE, PUTATIVE (AFU_ORTHOLOGUE AFUA_2G00820)-RELATED"/>
    <property type="match status" value="1"/>
</dbReference>
<evidence type="ECO:0000259" key="2">
    <source>
        <dbReference type="Pfam" id="PF13472"/>
    </source>
</evidence>
<dbReference type="RefSeq" id="WP_344381071.1">
    <property type="nucleotide sequence ID" value="NZ_BAAATA010000001.1"/>
</dbReference>
<feature type="compositionally biased region" description="Polar residues" evidence="1">
    <location>
        <begin position="48"/>
        <end position="62"/>
    </location>
</feature>
<feature type="domain" description="SGNH hydrolase-type esterase" evidence="2">
    <location>
        <begin position="226"/>
        <end position="418"/>
    </location>
</feature>
<dbReference type="PANTHER" id="PTHR43784">
    <property type="entry name" value="GDSL-LIKE LIPASE/ACYLHYDROLASE, PUTATIVE (AFU_ORTHOLOGUE AFUA_2G00820)-RELATED"/>
    <property type="match status" value="1"/>
</dbReference>
<organism evidence="3 4">
    <name type="scientific">Streptomyces thermolineatus</name>
    <dbReference type="NCBI Taxonomy" id="44033"/>
    <lineage>
        <taxon>Bacteria</taxon>
        <taxon>Bacillati</taxon>
        <taxon>Actinomycetota</taxon>
        <taxon>Actinomycetes</taxon>
        <taxon>Kitasatosporales</taxon>
        <taxon>Streptomycetaceae</taxon>
        <taxon>Streptomyces</taxon>
    </lineage>
</organism>
<keyword evidence="4" id="KW-1185">Reference proteome</keyword>
<dbReference type="Pfam" id="PF13472">
    <property type="entry name" value="Lipase_GDSL_2"/>
    <property type="match status" value="1"/>
</dbReference>
<dbReference type="GO" id="GO:0016787">
    <property type="term" value="F:hydrolase activity"/>
    <property type="evidence" value="ECO:0007669"/>
    <property type="project" value="UniProtKB-KW"/>
</dbReference>
<proteinExistence type="predicted"/>
<dbReference type="SUPFAM" id="SSF52266">
    <property type="entry name" value="SGNH hydrolase"/>
    <property type="match status" value="1"/>
</dbReference>
<protein>
    <submittedName>
        <fullName evidence="3">SGNH/GDSL hydrolase family protein</fullName>
    </submittedName>
</protein>
<evidence type="ECO:0000256" key="1">
    <source>
        <dbReference type="SAM" id="MobiDB-lite"/>
    </source>
</evidence>
<sequence>MARKAGYALLAALVSAVILVTTLALVGTDGPGGRLHPANGAKRPPAEQASSGAWTGTWSASAVSAEPNTDDGYPDMSIRNVVHVSVGGSSARIHLSNQYGALPLVISRATVAVASAPSSPVPAAGTMRRLTFGNKATVTLPAGETAVSDPVRIDVPDSADLLVTTYSPTPSGPVTYHPFARQTSYLAHGDHAADTTGTAFTEQSPYWRYVTAVDVWSRDAEGAVVVLGDSITDGITSTAGANHRWTDFLAARLLQEKDAPRMGVLNQGISGNRILSDAPPRSPSNGVSGLNRLESDALSRTGAATLVVELGINDILKVPHQTDPDAIVGGLREITALAHERGLRVVGATLTPFGGHRGFTPRLEAVRQEVNRQIRNDQVFDAVVDFDLALRDPNRTNRLLPAYDSGDHLHPSDAGYRRMAEVVDLDRLRPPAPVVT</sequence>